<sequence>MITSPASSAIPIDIMPSKEAIKSVRMKVMITPTVNINAA</sequence>
<organism evidence="1 2">
    <name type="scientific">Yersinia bercovieri ATCC 43970</name>
    <dbReference type="NCBI Taxonomy" id="349968"/>
    <lineage>
        <taxon>Bacteria</taxon>
        <taxon>Pseudomonadati</taxon>
        <taxon>Pseudomonadota</taxon>
        <taxon>Gammaproteobacteria</taxon>
        <taxon>Enterobacterales</taxon>
        <taxon>Yersiniaceae</taxon>
        <taxon>Yersinia</taxon>
    </lineage>
</organism>
<name>A0ABP2DX02_YERBE</name>
<reference evidence="1" key="1">
    <citation type="submission" date="2008-12" db="EMBL/GenBank/DDBJ databases">
        <title>Annotation of the Yersinia bercovieri ATCC 43970 genome.</title>
        <authorList>
            <person name="Read T.D."/>
            <person name="Akmal A."/>
            <person name="Bishop-Lilly K."/>
            <person name="Chen P.E."/>
            <person name="Cook C."/>
            <person name="Kiley M.P."/>
            <person name="Lentz S."/>
            <person name="Mateczun A."/>
            <person name="Nagarajan N."/>
            <person name="Nolan N."/>
            <person name="Osborne B.I."/>
            <person name="Pop M."/>
            <person name="Sozhamannan S."/>
            <person name="Stewart A.C."/>
            <person name="Sulakvelidze A."/>
            <person name="Thomason B."/>
            <person name="Willner K."/>
            <person name="Zwick M.E."/>
        </authorList>
    </citation>
    <scope>NUCLEOTIDE SEQUENCE [LARGE SCALE GENOMIC DNA]</scope>
    <source>
        <strain evidence="1">ATCC 43970</strain>
    </source>
</reference>
<keyword evidence="2" id="KW-1185">Reference proteome</keyword>
<proteinExistence type="predicted"/>
<comment type="caution">
    <text evidence="1">The sequence shown here is derived from an EMBL/GenBank/DDBJ whole genome shotgun (WGS) entry which is preliminary data.</text>
</comment>
<dbReference type="EMBL" id="AALC02000117">
    <property type="protein sequence ID" value="EEQ04742.1"/>
    <property type="molecule type" value="Genomic_DNA"/>
</dbReference>
<evidence type="ECO:0000313" key="1">
    <source>
        <dbReference type="EMBL" id="EEQ04742.1"/>
    </source>
</evidence>
<gene>
    <name evidence="1" type="ORF">yberc0001_38980</name>
</gene>
<dbReference type="Proteomes" id="UP000010319">
    <property type="component" value="Unassembled WGS sequence"/>
</dbReference>
<protein>
    <submittedName>
        <fullName evidence="1">Uncharacterized protein</fullName>
    </submittedName>
</protein>
<evidence type="ECO:0000313" key="2">
    <source>
        <dbReference type="Proteomes" id="UP000010319"/>
    </source>
</evidence>
<accession>A0ABP2DX02</accession>